<name>A0ACB8E161_DERSI</name>
<protein>
    <submittedName>
        <fullName evidence="1">Uncharacterized protein</fullName>
    </submittedName>
</protein>
<evidence type="ECO:0000313" key="2">
    <source>
        <dbReference type="Proteomes" id="UP000821865"/>
    </source>
</evidence>
<accession>A0ACB8E161</accession>
<keyword evidence="2" id="KW-1185">Reference proteome</keyword>
<gene>
    <name evidence="1" type="ORF">HPB49_015750</name>
</gene>
<reference evidence="1" key="1">
    <citation type="submission" date="2020-05" db="EMBL/GenBank/DDBJ databases">
        <title>Large-scale comparative analyses of tick genomes elucidate their genetic diversity and vector capacities.</title>
        <authorList>
            <person name="Jia N."/>
            <person name="Wang J."/>
            <person name="Shi W."/>
            <person name="Du L."/>
            <person name="Sun Y."/>
            <person name="Zhan W."/>
            <person name="Jiang J."/>
            <person name="Wang Q."/>
            <person name="Zhang B."/>
            <person name="Ji P."/>
            <person name="Sakyi L.B."/>
            <person name="Cui X."/>
            <person name="Yuan T."/>
            <person name="Jiang B."/>
            <person name="Yang W."/>
            <person name="Lam T.T.-Y."/>
            <person name="Chang Q."/>
            <person name="Ding S."/>
            <person name="Wang X."/>
            <person name="Zhu J."/>
            <person name="Ruan X."/>
            <person name="Zhao L."/>
            <person name="Wei J."/>
            <person name="Que T."/>
            <person name="Du C."/>
            <person name="Cheng J."/>
            <person name="Dai P."/>
            <person name="Han X."/>
            <person name="Huang E."/>
            <person name="Gao Y."/>
            <person name="Liu J."/>
            <person name="Shao H."/>
            <person name="Ye R."/>
            <person name="Li L."/>
            <person name="Wei W."/>
            <person name="Wang X."/>
            <person name="Wang C."/>
            <person name="Yang T."/>
            <person name="Huo Q."/>
            <person name="Li W."/>
            <person name="Guo W."/>
            <person name="Chen H."/>
            <person name="Zhou L."/>
            <person name="Ni X."/>
            <person name="Tian J."/>
            <person name="Zhou Y."/>
            <person name="Sheng Y."/>
            <person name="Liu T."/>
            <person name="Pan Y."/>
            <person name="Xia L."/>
            <person name="Li J."/>
            <person name="Zhao F."/>
            <person name="Cao W."/>
        </authorList>
    </citation>
    <scope>NUCLEOTIDE SEQUENCE</scope>
    <source>
        <strain evidence="1">Dsil-2018</strain>
    </source>
</reference>
<dbReference type="EMBL" id="CM023470">
    <property type="protein sequence ID" value="KAH7980407.1"/>
    <property type="molecule type" value="Genomic_DNA"/>
</dbReference>
<comment type="caution">
    <text evidence="1">The sequence shown here is derived from an EMBL/GenBank/DDBJ whole genome shotgun (WGS) entry which is preliminary data.</text>
</comment>
<evidence type="ECO:0000313" key="1">
    <source>
        <dbReference type="EMBL" id="KAH7980407.1"/>
    </source>
</evidence>
<dbReference type="Proteomes" id="UP000821865">
    <property type="component" value="Chromosome 1"/>
</dbReference>
<proteinExistence type="predicted"/>
<organism evidence="1 2">
    <name type="scientific">Dermacentor silvarum</name>
    <name type="common">Tick</name>
    <dbReference type="NCBI Taxonomy" id="543639"/>
    <lineage>
        <taxon>Eukaryota</taxon>
        <taxon>Metazoa</taxon>
        <taxon>Ecdysozoa</taxon>
        <taxon>Arthropoda</taxon>
        <taxon>Chelicerata</taxon>
        <taxon>Arachnida</taxon>
        <taxon>Acari</taxon>
        <taxon>Parasitiformes</taxon>
        <taxon>Ixodida</taxon>
        <taxon>Ixodoidea</taxon>
        <taxon>Ixodidae</taxon>
        <taxon>Rhipicephalinae</taxon>
        <taxon>Dermacentor</taxon>
    </lineage>
</organism>
<sequence length="350" mass="39914">MEQAKIIATGHQRINNEQRLQQIVALEKSVDKKTASTNARSRASLGAAKFGGSCGSAVRDGVYTMKAFILLVLVGLVLAVEAKKHHTGKHVKKHFTKKPKDVVDIVAEDEKASILKDKSAELDAERVLKDPCSKVRCGPGRECVINEDMTATCECVTKCQPETDPRRKVCSNHNQTWDSDCELYQMRCLCEDEKEGCKGEKYEHVHVDYYGACRDLPKCADEEMEDFPRRMREWLFNVMQDLARRHELNEPYKKLEEEAESLQSRQWVNAVIWKFCELDSHPYDRAVSRHELFPLRAPLLSMEHCIAPFLNGCDKNDDHTITLKEWGECLGLEDGEIQDSVHQEPQKGQP</sequence>